<dbReference type="CDD" id="cd03191">
    <property type="entry name" value="GST_C_Zeta"/>
    <property type="match status" value="1"/>
</dbReference>
<gene>
    <name evidence="4" type="ORF">A8M32_23980</name>
</gene>
<dbReference type="Proteomes" id="UP000094342">
    <property type="component" value="Unassembled WGS sequence"/>
</dbReference>
<dbReference type="InterPro" id="IPR034330">
    <property type="entry name" value="GST_Zeta_C"/>
</dbReference>
<dbReference type="SUPFAM" id="SSF47616">
    <property type="entry name" value="GST C-terminal domain-like"/>
    <property type="match status" value="1"/>
</dbReference>
<feature type="domain" description="GST N-terminal" evidence="2">
    <location>
        <begin position="2"/>
        <end position="83"/>
    </location>
</feature>
<name>A0A1E3V5G4_9HYPH</name>
<dbReference type="InterPro" id="IPR005955">
    <property type="entry name" value="GST_Zeta"/>
</dbReference>
<dbReference type="CDD" id="cd03042">
    <property type="entry name" value="GST_N_Zeta"/>
    <property type="match status" value="1"/>
</dbReference>
<dbReference type="PROSITE" id="PS50404">
    <property type="entry name" value="GST_NTER"/>
    <property type="match status" value="1"/>
</dbReference>
<dbReference type="InterPro" id="IPR040079">
    <property type="entry name" value="Glutathione_S-Trfase"/>
</dbReference>
<dbReference type="SUPFAM" id="SSF52833">
    <property type="entry name" value="Thioredoxin-like"/>
    <property type="match status" value="1"/>
</dbReference>
<evidence type="ECO:0000256" key="1">
    <source>
        <dbReference type="ARBA" id="ARBA00010007"/>
    </source>
</evidence>
<dbReference type="Pfam" id="PF02798">
    <property type="entry name" value="GST_N"/>
    <property type="match status" value="1"/>
</dbReference>
<protein>
    <submittedName>
        <fullName evidence="4">Maleylacetoacetate isomerase</fullName>
    </submittedName>
</protein>
<dbReference type="GO" id="GO:0005737">
    <property type="term" value="C:cytoplasm"/>
    <property type="evidence" value="ECO:0007669"/>
    <property type="project" value="InterPro"/>
</dbReference>
<accession>A0A1E3V5G4</accession>
<dbReference type="STRING" id="1752398.A8M32_23980"/>
<comment type="similarity">
    <text evidence="1">Belongs to the GST superfamily. Zeta family.</text>
</comment>
<dbReference type="PROSITE" id="PS50405">
    <property type="entry name" value="GST_CTER"/>
    <property type="match status" value="1"/>
</dbReference>
<dbReference type="OrthoDB" id="509852at2"/>
<dbReference type="NCBIfam" id="TIGR01262">
    <property type="entry name" value="maiA"/>
    <property type="match status" value="1"/>
</dbReference>
<dbReference type="InterPro" id="IPR036249">
    <property type="entry name" value="Thioredoxin-like_sf"/>
</dbReference>
<proteinExistence type="inferred from homology"/>
<dbReference type="GO" id="GO:0004364">
    <property type="term" value="F:glutathione transferase activity"/>
    <property type="evidence" value="ECO:0007669"/>
    <property type="project" value="TreeGrafter"/>
</dbReference>
<dbReference type="PANTHER" id="PTHR42673">
    <property type="entry name" value="MALEYLACETOACETATE ISOMERASE"/>
    <property type="match status" value="1"/>
</dbReference>
<dbReference type="Gene3D" id="3.40.30.10">
    <property type="entry name" value="Glutaredoxin"/>
    <property type="match status" value="1"/>
</dbReference>
<dbReference type="GO" id="GO:0016034">
    <property type="term" value="F:maleylacetoacetate isomerase activity"/>
    <property type="evidence" value="ECO:0007669"/>
    <property type="project" value="TreeGrafter"/>
</dbReference>
<keyword evidence="5" id="KW-1185">Reference proteome</keyword>
<evidence type="ECO:0000259" key="3">
    <source>
        <dbReference type="PROSITE" id="PS50405"/>
    </source>
</evidence>
<sequence>MSHAVLFDYWRSSASYRVRIGLNLLGLAYESRPIDLLSGAQRSEENLARNPQGLVPTLAIDEVELTQSLAILEYLNETRSAGWLPADPVGRARVRALSYAIAMEIHPVCNLRVALHAVSLGGTTIEDWMKHFISDGLAGFEGMLGDDPDDLYCHGDSLTLADICLVPQTYNARRWGVEMERFPKTDALSSRLEDIPAFIAAHPDRVGS</sequence>
<dbReference type="SFLD" id="SFLDG00358">
    <property type="entry name" value="Main_(cytGST)"/>
    <property type="match status" value="1"/>
</dbReference>
<dbReference type="InterPro" id="IPR034333">
    <property type="entry name" value="GST_Zeta_N"/>
</dbReference>
<comment type="caution">
    <text evidence="4">The sequence shown here is derived from an EMBL/GenBank/DDBJ whole genome shotgun (WGS) entry which is preliminary data.</text>
</comment>
<dbReference type="EMBL" id="LYBW01000064">
    <property type="protein sequence ID" value="ODR88769.1"/>
    <property type="molecule type" value="Genomic_DNA"/>
</dbReference>
<dbReference type="InterPro" id="IPR010987">
    <property type="entry name" value="Glutathione-S-Trfase_C-like"/>
</dbReference>
<dbReference type="InterPro" id="IPR036282">
    <property type="entry name" value="Glutathione-S-Trfase_C_sf"/>
</dbReference>
<evidence type="ECO:0000313" key="5">
    <source>
        <dbReference type="Proteomes" id="UP000094342"/>
    </source>
</evidence>
<organism evidence="4 5">
    <name type="scientific">Sinorhizobium alkalisoli</name>
    <dbReference type="NCBI Taxonomy" id="1752398"/>
    <lineage>
        <taxon>Bacteria</taxon>
        <taxon>Pseudomonadati</taxon>
        <taxon>Pseudomonadota</taxon>
        <taxon>Alphaproteobacteria</taxon>
        <taxon>Hyphomicrobiales</taxon>
        <taxon>Rhizobiaceae</taxon>
        <taxon>Sinorhizobium/Ensifer group</taxon>
        <taxon>Sinorhizobium</taxon>
    </lineage>
</organism>
<keyword evidence="4" id="KW-0413">Isomerase</keyword>
<dbReference type="AlphaFoldDB" id="A0A1E3V5G4"/>
<dbReference type="SFLD" id="SFLDS00019">
    <property type="entry name" value="Glutathione_Transferase_(cytos"/>
    <property type="match status" value="1"/>
</dbReference>
<dbReference type="PANTHER" id="PTHR42673:SF4">
    <property type="entry name" value="MALEYLACETOACETATE ISOMERASE"/>
    <property type="match status" value="1"/>
</dbReference>
<evidence type="ECO:0000313" key="4">
    <source>
        <dbReference type="EMBL" id="ODR88769.1"/>
    </source>
</evidence>
<dbReference type="Gene3D" id="1.20.1050.10">
    <property type="match status" value="1"/>
</dbReference>
<feature type="domain" description="GST C-terminal" evidence="3">
    <location>
        <begin position="87"/>
        <end position="208"/>
    </location>
</feature>
<evidence type="ECO:0000259" key="2">
    <source>
        <dbReference type="PROSITE" id="PS50404"/>
    </source>
</evidence>
<dbReference type="GO" id="GO:0006559">
    <property type="term" value="P:L-phenylalanine catabolic process"/>
    <property type="evidence" value="ECO:0007669"/>
    <property type="project" value="TreeGrafter"/>
</dbReference>
<reference evidence="5" key="1">
    <citation type="submission" date="2016-05" db="EMBL/GenBank/DDBJ databases">
        <authorList>
            <person name="Li Y."/>
        </authorList>
    </citation>
    <scope>NUCLEOTIDE SEQUENCE [LARGE SCALE GENOMIC DNA]</scope>
    <source>
        <strain evidence="5">YIC4027</strain>
    </source>
</reference>
<dbReference type="GO" id="GO:0006749">
    <property type="term" value="P:glutathione metabolic process"/>
    <property type="evidence" value="ECO:0007669"/>
    <property type="project" value="TreeGrafter"/>
</dbReference>
<dbReference type="InterPro" id="IPR004045">
    <property type="entry name" value="Glutathione_S-Trfase_N"/>
</dbReference>